<dbReference type="EMBL" id="JAVDXT010000005">
    <property type="protein sequence ID" value="MDR7379678.1"/>
    <property type="molecule type" value="Genomic_DNA"/>
</dbReference>
<dbReference type="Pfam" id="PF07859">
    <property type="entry name" value="Abhydrolase_3"/>
    <property type="match status" value="1"/>
</dbReference>
<reference evidence="3 4" key="1">
    <citation type="submission" date="2023-07" db="EMBL/GenBank/DDBJ databases">
        <title>Sorghum-associated microbial communities from plants grown in Nebraska, USA.</title>
        <authorList>
            <person name="Schachtman D."/>
        </authorList>
    </citation>
    <scope>NUCLEOTIDE SEQUENCE [LARGE SCALE GENOMIC DNA]</scope>
    <source>
        <strain evidence="3 4">BE313</strain>
    </source>
</reference>
<dbReference type="EC" id="3.5.1.9" evidence="3"/>
<name>A0ABU2CEC6_9BURK</name>
<evidence type="ECO:0000259" key="2">
    <source>
        <dbReference type="Pfam" id="PF07859"/>
    </source>
</evidence>
<dbReference type="InterPro" id="IPR050300">
    <property type="entry name" value="GDXG_lipolytic_enzyme"/>
</dbReference>
<protein>
    <submittedName>
        <fullName evidence="3">Arylformamidase</fullName>
        <ecNumber evidence="3">3.5.1.9</ecNumber>
    </submittedName>
</protein>
<accession>A0ABU2CEC6</accession>
<evidence type="ECO:0000313" key="3">
    <source>
        <dbReference type="EMBL" id="MDR7379678.1"/>
    </source>
</evidence>
<dbReference type="PANTHER" id="PTHR48081">
    <property type="entry name" value="AB HYDROLASE SUPERFAMILY PROTEIN C4A8.06C"/>
    <property type="match status" value="1"/>
</dbReference>
<dbReference type="InterPro" id="IPR029058">
    <property type="entry name" value="AB_hydrolase_fold"/>
</dbReference>
<gene>
    <name evidence="3" type="ORF">J2X19_004374</name>
</gene>
<keyword evidence="1 3" id="KW-0378">Hydrolase</keyword>
<evidence type="ECO:0000313" key="4">
    <source>
        <dbReference type="Proteomes" id="UP001180487"/>
    </source>
</evidence>
<dbReference type="Gene3D" id="3.40.50.1820">
    <property type="entry name" value="alpha/beta hydrolase"/>
    <property type="match status" value="1"/>
</dbReference>
<dbReference type="PANTHER" id="PTHR48081:SF33">
    <property type="entry name" value="KYNURENINE FORMAMIDASE"/>
    <property type="match status" value="1"/>
</dbReference>
<evidence type="ECO:0000256" key="1">
    <source>
        <dbReference type="ARBA" id="ARBA00022801"/>
    </source>
</evidence>
<dbReference type="SUPFAM" id="SSF53474">
    <property type="entry name" value="alpha/beta-Hydrolases"/>
    <property type="match status" value="1"/>
</dbReference>
<proteinExistence type="predicted"/>
<comment type="caution">
    <text evidence="3">The sequence shown here is derived from an EMBL/GenBank/DDBJ whole genome shotgun (WGS) entry which is preliminary data.</text>
</comment>
<organism evidence="3 4">
    <name type="scientific">Rhodoferax ferrireducens</name>
    <dbReference type="NCBI Taxonomy" id="192843"/>
    <lineage>
        <taxon>Bacteria</taxon>
        <taxon>Pseudomonadati</taxon>
        <taxon>Pseudomonadota</taxon>
        <taxon>Betaproteobacteria</taxon>
        <taxon>Burkholderiales</taxon>
        <taxon>Comamonadaceae</taxon>
        <taxon>Rhodoferax</taxon>
    </lineage>
</organism>
<dbReference type="InterPro" id="IPR013094">
    <property type="entry name" value="AB_hydrolase_3"/>
</dbReference>
<dbReference type="GO" id="GO:0004061">
    <property type="term" value="F:arylformamidase activity"/>
    <property type="evidence" value="ECO:0007669"/>
    <property type="project" value="UniProtKB-EC"/>
</dbReference>
<keyword evidence="4" id="KW-1185">Reference proteome</keyword>
<feature type="domain" description="Alpha/beta hydrolase fold-3" evidence="2">
    <location>
        <begin position="65"/>
        <end position="182"/>
    </location>
</feature>
<sequence>MHQPTDAQFQYLTGQSRPSFAALLPHFDILSADVASAGMLDIRYGDGHRECFDFFPARGRPRATLLYFHAGYWQSRDKSTFRFIAPAFTRRGLHVALVNYPLCPQVSLGELVDATRRAVVAVHRHVLARGQGDLPLLASGHSAGGHIAVELALTDKLAHGDTDPSPRIHGVLAISGVYDLAPLVDTTLNRALGLDAESARRHSPIGRVGAVAAPALFAVGGAETRAFLVQTQRMHTAWQDAGHPSTQLMVDGADHLTVLEDLVASDSSLHGAVLDWIDQAVAQAQVQTA</sequence>
<dbReference type="RefSeq" id="WP_310376476.1">
    <property type="nucleotide sequence ID" value="NZ_JAVDXT010000005.1"/>
</dbReference>
<dbReference type="Proteomes" id="UP001180487">
    <property type="component" value="Unassembled WGS sequence"/>
</dbReference>